<dbReference type="InterPro" id="IPR000477">
    <property type="entry name" value="RT_dom"/>
</dbReference>
<dbReference type="Gene3D" id="3.30.420.10">
    <property type="entry name" value="Ribonuclease H-like superfamily/Ribonuclease H"/>
    <property type="match status" value="1"/>
</dbReference>
<dbReference type="CDD" id="cd01647">
    <property type="entry name" value="RT_LTR"/>
    <property type="match status" value="1"/>
</dbReference>
<dbReference type="EC" id="2.7.7.49" evidence="1"/>
<organism evidence="3 4">
    <name type="scientific">Megalurothrips usitatus</name>
    <name type="common">bean blossom thrips</name>
    <dbReference type="NCBI Taxonomy" id="439358"/>
    <lineage>
        <taxon>Eukaryota</taxon>
        <taxon>Metazoa</taxon>
        <taxon>Ecdysozoa</taxon>
        <taxon>Arthropoda</taxon>
        <taxon>Hexapoda</taxon>
        <taxon>Insecta</taxon>
        <taxon>Pterygota</taxon>
        <taxon>Neoptera</taxon>
        <taxon>Paraneoptera</taxon>
        <taxon>Thysanoptera</taxon>
        <taxon>Terebrantia</taxon>
        <taxon>Thripoidea</taxon>
        <taxon>Thripidae</taxon>
        <taxon>Megalurothrips</taxon>
    </lineage>
</organism>
<dbReference type="SUPFAM" id="SSF53098">
    <property type="entry name" value="Ribonuclease H-like"/>
    <property type="match status" value="1"/>
</dbReference>
<evidence type="ECO:0000259" key="2">
    <source>
        <dbReference type="PROSITE" id="PS50994"/>
    </source>
</evidence>
<evidence type="ECO:0000313" key="3">
    <source>
        <dbReference type="EMBL" id="KAJ1526466.1"/>
    </source>
</evidence>
<dbReference type="PROSITE" id="PS50994">
    <property type="entry name" value="INTEGRASE"/>
    <property type="match status" value="1"/>
</dbReference>
<dbReference type="GO" id="GO:0042575">
    <property type="term" value="C:DNA polymerase complex"/>
    <property type="evidence" value="ECO:0007669"/>
    <property type="project" value="UniProtKB-ARBA"/>
</dbReference>
<dbReference type="InterPro" id="IPR012337">
    <property type="entry name" value="RNaseH-like_sf"/>
</dbReference>
<reference evidence="3" key="1">
    <citation type="submission" date="2022-12" db="EMBL/GenBank/DDBJ databases">
        <title>Chromosome-level genome assembly of the bean flower thrips Megalurothrips usitatus.</title>
        <authorList>
            <person name="Ma L."/>
            <person name="Liu Q."/>
            <person name="Li H."/>
            <person name="Cai W."/>
        </authorList>
    </citation>
    <scope>NUCLEOTIDE SEQUENCE</scope>
    <source>
        <strain evidence="3">Cailab_2022a</strain>
    </source>
</reference>
<protein>
    <recommendedName>
        <fullName evidence="1">RNA-directed DNA polymerase</fullName>
        <ecNumber evidence="1">2.7.7.49</ecNumber>
    </recommendedName>
</protein>
<dbReference type="Pfam" id="PF00665">
    <property type="entry name" value="rve"/>
    <property type="match status" value="1"/>
</dbReference>
<comment type="caution">
    <text evidence="3">The sequence shown here is derived from an EMBL/GenBank/DDBJ whole genome shotgun (WGS) entry which is preliminary data.</text>
</comment>
<dbReference type="SUPFAM" id="SSF56672">
    <property type="entry name" value="DNA/RNA polymerases"/>
    <property type="match status" value="1"/>
</dbReference>
<dbReference type="GO" id="GO:0015074">
    <property type="term" value="P:DNA integration"/>
    <property type="evidence" value="ECO:0007669"/>
    <property type="project" value="InterPro"/>
</dbReference>
<dbReference type="Gene3D" id="3.30.70.270">
    <property type="match status" value="1"/>
</dbReference>
<dbReference type="EMBL" id="JAPTSV010000007">
    <property type="protein sequence ID" value="KAJ1526466.1"/>
    <property type="molecule type" value="Genomic_DNA"/>
</dbReference>
<proteinExistence type="predicted"/>
<name>A0AAV7XL41_9NEOP</name>
<dbReference type="Pfam" id="PF17921">
    <property type="entry name" value="Integrase_H2C2"/>
    <property type="match status" value="1"/>
</dbReference>
<dbReference type="InterPro" id="IPR041588">
    <property type="entry name" value="Integrase_H2C2"/>
</dbReference>
<dbReference type="Gene3D" id="1.10.340.70">
    <property type="match status" value="1"/>
</dbReference>
<sequence length="490" mass="54610">MVKEYPAVSSPHPGCFTGPPVRIAVPADAQPRYQPCRQVPFPLMNKMEEAIDKKVARGVWVPYQDYRWASAIVPVSKKDGSLRLCADYKGTVNPFLSPDTYRTPTVDEVLGKLAGGQIFGEIDLEDAYTQIPVDEDTSRLLAVNTIKGLYRVTRVPFGVKVASAVFQRIIDSIVARIPDTLSPRMLRWVLILGAMDYTIEYHPGPSIGNADFLSRLPLRQLSLYPDPAGVLLLDIEGPQRISSATIAAATHQDPLLSQVCRWTVHGWPQEVPPEARPYLAQKDSLSTLHDCLLRGDRLVVPQALRPKVLELIHSTHPGSKAIARAVAWWPGVDKDVEDTLRLCTACQEAAHRPPRTYRSWPKAEAPWERVHLDYAGPFMGHYFLIVIDDYSTWPVVKVVSDLSAKTLVTHMRYIFADLGLPKLVVTDKGGSFASEIFRHFLAKNSVKHLFSPPWHPASNGLAERTVQTFKALTIKFGAEADIHARLARVL</sequence>
<dbReference type="Gene3D" id="3.10.10.10">
    <property type="entry name" value="HIV Type 1 Reverse Transcriptase, subunit A, domain 1"/>
    <property type="match status" value="1"/>
</dbReference>
<gene>
    <name evidence="3" type="ORF">ONE63_009599</name>
</gene>
<dbReference type="InterPro" id="IPR043128">
    <property type="entry name" value="Rev_trsase/Diguanyl_cyclase"/>
</dbReference>
<dbReference type="Pfam" id="PF00078">
    <property type="entry name" value="RVT_1"/>
    <property type="match status" value="1"/>
</dbReference>
<keyword evidence="4" id="KW-1185">Reference proteome</keyword>
<evidence type="ECO:0000313" key="4">
    <source>
        <dbReference type="Proteomes" id="UP001075354"/>
    </source>
</evidence>
<dbReference type="InterPro" id="IPR043502">
    <property type="entry name" value="DNA/RNA_pol_sf"/>
</dbReference>
<dbReference type="InterPro" id="IPR001584">
    <property type="entry name" value="Integrase_cat-core"/>
</dbReference>
<dbReference type="InterPro" id="IPR050951">
    <property type="entry name" value="Retrovirus_Pol_polyprotein"/>
</dbReference>
<dbReference type="Proteomes" id="UP001075354">
    <property type="component" value="Chromosome 7"/>
</dbReference>
<accession>A0AAV7XL41</accession>
<evidence type="ECO:0000256" key="1">
    <source>
        <dbReference type="ARBA" id="ARBA00012493"/>
    </source>
</evidence>
<dbReference type="GO" id="GO:0003964">
    <property type="term" value="F:RNA-directed DNA polymerase activity"/>
    <property type="evidence" value="ECO:0007669"/>
    <property type="project" value="UniProtKB-EC"/>
</dbReference>
<dbReference type="PANTHER" id="PTHR37984:SF12">
    <property type="entry name" value="RIBONUCLEASE H"/>
    <property type="match status" value="1"/>
</dbReference>
<dbReference type="PANTHER" id="PTHR37984">
    <property type="entry name" value="PROTEIN CBG26694"/>
    <property type="match status" value="1"/>
</dbReference>
<dbReference type="GO" id="GO:0003676">
    <property type="term" value="F:nucleic acid binding"/>
    <property type="evidence" value="ECO:0007669"/>
    <property type="project" value="InterPro"/>
</dbReference>
<feature type="domain" description="Integrase catalytic" evidence="2">
    <location>
        <begin position="362"/>
        <end position="490"/>
    </location>
</feature>
<dbReference type="InterPro" id="IPR036397">
    <property type="entry name" value="RNaseH_sf"/>
</dbReference>
<dbReference type="AlphaFoldDB" id="A0AAV7XL41"/>